<evidence type="ECO:0000259" key="6">
    <source>
        <dbReference type="PROSITE" id="PS50928"/>
    </source>
</evidence>
<dbReference type="Pfam" id="PF00528">
    <property type="entry name" value="BPD_transp_1"/>
    <property type="match status" value="1"/>
</dbReference>
<feature type="transmembrane region" description="Helical" evidence="5">
    <location>
        <begin position="345"/>
        <end position="366"/>
    </location>
</feature>
<keyword evidence="2 5" id="KW-0812">Transmembrane</keyword>
<comment type="subcellular location">
    <subcellularLocation>
        <location evidence="1 5">Cell membrane</location>
        <topology evidence="1 5">Multi-pass membrane protein</topology>
    </subcellularLocation>
</comment>
<feature type="transmembrane region" description="Helical" evidence="5">
    <location>
        <begin position="239"/>
        <end position="257"/>
    </location>
</feature>
<keyword evidence="5" id="KW-0813">Transport</keyword>
<evidence type="ECO:0000256" key="2">
    <source>
        <dbReference type="ARBA" id="ARBA00022692"/>
    </source>
</evidence>
<feature type="transmembrane region" description="Helical" evidence="5">
    <location>
        <begin position="40"/>
        <end position="62"/>
    </location>
</feature>
<dbReference type="PANTHER" id="PTHR43839:SF3">
    <property type="entry name" value="OLIGOPEPTIDE ABC TRANSPORTER, PERMEASE PROTEIN"/>
    <property type="match status" value="1"/>
</dbReference>
<reference evidence="7" key="1">
    <citation type="journal article" date="2020" name="mSystems">
        <title>Genome- and Community-Level Interaction Insights into Carbon Utilization and Element Cycling Functions of Hydrothermarchaeota in Hydrothermal Sediment.</title>
        <authorList>
            <person name="Zhou Z."/>
            <person name="Liu Y."/>
            <person name="Xu W."/>
            <person name="Pan J."/>
            <person name="Luo Z.H."/>
            <person name="Li M."/>
        </authorList>
    </citation>
    <scope>NUCLEOTIDE SEQUENCE [LARGE SCALE GENOMIC DNA]</scope>
    <source>
        <strain evidence="7">SpSt-81</strain>
    </source>
</reference>
<feature type="transmembrane region" description="Helical" evidence="5">
    <location>
        <begin position="290"/>
        <end position="310"/>
    </location>
</feature>
<protein>
    <submittedName>
        <fullName evidence="7">ABC transporter permease</fullName>
    </submittedName>
</protein>
<dbReference type="PROSITE" id="PS50928">
    <property type="entry name" value="ABC_TM1"/>
    <property type="match status" value="1"/>
</dbReference>
<dbReference type="PANTHER" id="PTHR43839">
    <property type="entry name" value="OPPC IN A BINDING PROTEIN-DEPENDENT TRANSPORT SYSTEM"/>
    <property type="match status" value="1"/>
</dbReference>
<keyword evidence="3 5" id="KW-1133">Transmembrane helix</keyword>
<comment type="caution">
    <text evidence="7">The sequence shown here is derived from an EMBL/GenBank/DDBJ whole genome shotgun (WGS) entry which is preliminary data.</text>
</comment>
<evidence type="ECO:0000313" key="7">
    <source>
        <dbReference type="EMBL" id="HFX13164.1"/>
    </source>
</evidence>
<dbReference type="EMBL" id="DTIN01000011">
    <property type="protein sequence ID" value="HFX13164.1"/>
    <property type="molecule type" value="Genomic_DNA"/>
</dbReference>
<feature type="transmembrane region" description="Helical" evidence="5">
    <location>
        <begin position="213"/>
        <end position="233"/>
    </location>
</feature>
<gene>
    <name evidence="7" type="ORF">ENW00_03270</name>
</gene>
<dbReference type="Gene3D" id="1.10.3720.10">
    <property type="entry name" value="MetI-like"/>
    <property type="match status" value="1"/>
</dbReference>
<dbReference type="GO" id="GO:0005886">
    <property type="term" value="C:plasma membrane"/>
    <property type="evidence" value="ECO:0007669"/>
    <property type="project" value="UniProtKB-SubCell"/>
</dbReference>
<sequence>MSKMEKREEIIEESYIEKEEKIYVASQWKLMWWRFKRNKLAILGGIILIIFYIIAVFCEFFAPSDPYKYDVRYVLAPPQKIHFIDETGFHLRPFVYAYKMEVDPNTLKRIYTEDKSKKYPIKFFVRGHEYKVLGLFKSNIHLFGVEGDGHIFLFGTDSLGRDVFSRVIYGTRISTTVGLVGIFLSFIFGIVIGGISGYFGGPFDLLIQRVIEILRSIPTLPLWMALSAAVPANWSPVKVYFAISIILSFIGWTGLAREVRSKFLSLREEDFVTAAKLAGASERRVIFRHLLPSFLSHIIASLTLSIPSMIIGETSLSFLGLGIRPPALSWGVLIQDAQNFRTVALAPWLLLPVLFVILVVLSFNFVGDGLRDAADPYAR</sequence>
<feature type="domain" description="ABC transmembrane type-1" evidence="6">
    <location>
        <begin position="171"/>
        <end position="362"/>
    </location>
</feature>
<dbReference type="InterPro" id="IPR025966">
    <property type="entry name" value="OppC_N"/>
</dbReference>
<keyword evidence="4 5" id="KW-0472">Membrane</keyword>
<dbReference type="GO" id="GO:0055085">
    <property type="term" value="P:transmembrane transport"/>
    <property type="evidence" value="ECO:0007669"/>
    <property type="project" value="InterPro"/>
</dbReference>
<proteinExistence type="inferred from homology"/>
<feature type="transmembrane region" description="Helical" evidence="5">
    <location>
        <begin position="179"/>
        <end position="201"/>
    </location>
</feature>
<dbReference type="AlphaFoldDB" id="A0A7C3RLK5"/>
<evidence type="ECO:0000256" key="4">
    <source>
        <dbReference type="ARBA" id="ARBA00023136"/>
    </source>
</evidence>
<evidence type="ECO:0000256" key="1">
    <source>
        <dbReference type="ARBA" id="ARBA00004651"/>
    </source>
</evidence>
<dbReference type="CDD" id="cd06261">
    <property type="entry name" value="TM_PBP2"/>
    <property type="match status" value="1"/>
</dbReference>
<evidence type="ECO:0000256" key="3">
    <source>
        <dbReference type="ARBA" id="ARBA00022989"/>
    </source>
</evidence>
<dbReference type="InterPro" id="IPR000515">
    <property type="entry name" value="MetI-like"/>
</dbReference>
<dbReference type="Pfam" id="PF12911">
    <property type="entry name" value="OppC_N"/>
    <property type="match status" value="1"/>
</dbReference>
<evidence type="ECO:0000256" key="5">
    <source>
        <dbReference type="RuleBase" id="RU363032"/>
    </source>
</evidence>
<accession>A0A7C3RLK5</accession>
<name>A0A7C3RLK5_DICTH</name>
<dbReference type="SUPFAM" id="SSF161098">
    <property type="entry name" value="MetI-like"/>
    <property type="match status" value="1"/>
</dbReference>
<comment type="similarity">
    <text evidence="5">Belongs to the binding-protein-dependent transport system permease family.</text>
</comment>
<organism evidence="7">
    <name type="scientific">Dictyoglomus thermophilum</name>
    <dbReference type="NCBI Taxonomy" id="14"/>
    <lineage>
        <taxon>Bacteria</taxon>
        <taxon>Pseudomonadati</taxon>
        <taxon>Dictyoglomota</taxon>
        <taxon>Dictyoglomia</taxon>
        <taxon>Dictyoglomales</taxon>
        <taxon>Dictyoglomaceae</taxon>
        <taxon>Dictyoglomus</taxon>
    </lineage>
</organism>
<dbReference type="InterPro" id="IPR035906">
    <property type="entry name" value="MetI-like_sf"/>
</dbReference>